<dbReference type="InterPro" id="IPR046346">
    <property type="entry name" value="Aminoacid_DH-like_N_sf"/>
</dbReference>
<dbReference type="FunFam" id="3.40.50.10860:FF:000006">
    <property type="entry name" value="Shikimate dehydrogenase (NADP(+))"/>
    <property type="match status" value="1"/>
</dbReference>
<dbReference type="GO" id="GO:0050661">
    <property type="term" value="F:NADP binding"/>
    <property type="evidence" value="ECO:0007669"/>
    <property type="project" value="InterPro"/>
</dbReference>
<feature type="binding site" evidence="8">
    <location>
        <position position="105"/>
    </location>
    <ligand>
        <name>shikimate</name>
        <dbReference type="ChEBI" id="CHEBI:36208"/>
    </ligand>
</feature>
<dbReference type="GO" id="GO:0004764">
    <property type="term" value="F:shikimate 3-dehydrogenase (NADP+) activity"/>
    <property type="evidence" value="ECO:0007669"/>
    <property type="project" value="UniProtKB-UniRule"/>
</dbReference>
<feature type="binding site" evidence="8">
    <location>
        <position position="258"/>
    </location>
    <ligand>
        <name>shikimate</name>
        <dbReference type="ChEBI" id="CHEBI:36208"/>
    </ligand>
</feature>
<feature type="binding site" evidence="8">
    <location>
        <position position="90"/>
    </location>
    <ligand>
        <name>shikimate</name>
        <dbReference type="ChEBI" id="CHEBI:36208"/>
    </ligand>
</feature>
<dbReference type="Pfam" id="PF18317">
    <property type="entry name" value="SDH_C"/>
    <property type="match status" value="1"/>
</dbReference>
<dbReference type="GO" id="GO:0009423">
    <property type="term" value="P:chorismate biosynthetic process"/>
    <property type="evidence" value="ECO:0007669"/>
    <property type="project" value="UniProtKB-UniRule"/>
</dbReference>
<comment type="pathway">
    <text evidence="1 8">Metabolic intermediate biosynthesis; chorismate biosynthesis; chorismate from D-erythrose 4-phosphate and phosphoenolpyruvate: step 4/7.</text>
</comment>
<keyword evidence="3 8" id="KW-0028">Amino-acid biosynthesis</keyword>
<gene>
    <name evidence="8" type="primary">aroE</name>
    <name evidence="12" type="ORF">EV674_11254</name>
</gene>
<accession>A0A4R2N913</accession>
<feature type="domain" description="Quinate/shikimate 5-dehydrogenase/glutamyl-tRNA reductase" evidence="9">
    <location>
        <begin position="120"/>
        <end position="172"/>
    </location>
</feature>
<dbReference type="EC" id="1.1.1.25" evidence="2 8"/>
<feature type="binding site" evidence="8">
    <location>
        <begin position="130"/>
        <end position="134"/>
    </location>
    <ligand>
        <name>NADP(+)</name>
        <dbReference type="ChEBI" id="CHEBI:58349"/>
    </ligand>
</feature>
<evidence type="ECO:0000259" key="9">
    <source>
        <dbReference type="Pfam" id="PF01488"/>
    </source>
</evidence>
<evidence type="ECO:0000256" key="2">
    <source>
        <dbReference type="ARBA" id="ARBA00012962"/>
    </source>
</evidence>
<evidence type="ECO:0000256" key="3">
    <source>
        <dbReference type="ARBA" id="ARBA00022605"/>
    </source>
</evidence>
<evidence type="ECO:0000259" key="10">
    <source>
        <dbReference type="Pfam" id="PF08501"/>
    </source>
</evidence>
<dbReference type="InterPro" id="IPR013708">
    <property type="entry name" value="Shikimate_DH-bd_N"/>
</dbReference>
<dbReference type="InterPro" id="IPR036291">
    <property type="entry name" value="NAD(P)-bd_dom_sf"/>
</dbReference>
<protein>
    <recommendedName>
        <fullName evidence="2 8">Shikimate dehydrogenase (NADP(+))</fullName>
        <shortName evidence="8">SDH</shortName>
        <ecNumber evidence="2 8">1.1.1.25</ecNumber>
    </recommendedName>
</protein>
<dbReference type="SUPFAM" id="SSF51735">
    <property type="entry name" value="NAD(P)-binding Rossmann-fold domains"/>
    <property type="match status" value="1"/>
</dbReference>
<dbReference type="Pfam" id="PF01488">
    <property type="entry name" value="Shikimate_DH"/>
    <property type="match status" value="1"/>
</dbReference>
<dbReference type="PANTHER" id="PTHR21089:SF1">
    <property type="entry name" value="BIFUNCTIONAL 3-DEHYDROQUINATE DEHYDRATASE_SHIKIMATE DEHYDROGENASE, CHLOROPLASTIC"/>
    <property type="match status" value="1"/>
</dbReference>
<evidence type="ECO:0000256" key="6">
    <source>
        <dbReference type="ARBA" id="ARBA00023141"/>
    </source>
</evidence>
<evidence type="ECO:0000256" key="8">
    <source>
        <dbReference type="HAMAP-Rule" id="MF_00222"/>
    </source>
</evidence>
<dbReference type="Pfam" id="PF08501">
    <property type="entry name" value="Shikimate_dh_N"/>
    <property type="match status" value="1"/>
</dbReference>
<proteinExistence type="inferred from homology"/>
<dbReference type="SUPFAM" id="SSF53223">
    <property type="entry name" value="Aminoacid dehydrogenase-like, N-terminal domain"/>
    <property type="match status" value="1"/>
</dbReference>
<sequence>MNTGVDLYCVMGNPVEHSRSPWIHARFAELTGERLCYERRLVPLGGFADALHHFAATGGRGCNVTVPFKLDAAHIATHRSERVLLAGAANTLTLADGAIVADNTDGLGLVADLTRNAGIELAGRDVLLIGAGGAAAGALGPLLQAGPRRIVVANRTLARAQALVQAHAALAALQKTELLALATQGLEADLAPNHRFDLVINASASSLAGDAVPVPASVLRPGSLAYDMMYGAAAQGFLDWASAHGAHARDGLGMLVEQAAEAFAIWRGVHPPGAPVLAELRALMAAPPAAAAPASAAP</sequence>
<feature type="binding site" evidence="8">
    <location>
        <position position="81"/>
    </location>
    <ligand>
        <name>NADP(+)</name>
        <dbReference type="ChEBI" id="CHEBI:58349"/>
    </ligand>
</feature>
<reference evidence="12 13" key="1">
    <citation type="submission" date="2019-03" db="EMBL/GenBank/DDBJ databases">
        <title>Genomic Encyclopedia of Type Strains, Phase IV (KMG-IV): sequencing the most valuable type-strain genomes for metagenomic binning, comparative biology and taxonomic classification.</title>
        <authorList>
            <person name="Goeker M."/>
        </authorList>
    </citation>
    <scope>NUCLEOTIDE SEQUENCE [LARGE SCALE GENOMIC DNA]</scope>
    <source>
        <strain evidence="12 13">DSM 1837</strain>
    </source>
</reference>
<evidence type="ECO:0000256" key="1">
    <source>
        <dbReference type="ARBA" id="ARBA00004871"/>
    </source>
</evidence>
<dbReference type="GO" id="GO:0005829">
    <property type="term" value="C:cytosol"/>
    <property type="evidence" value="ECO:0007669"/>
    <property type="project" value="TreeGrafter"/>
</dbReference>
<evidence type="ECO:0000256" key="5">
    <source>
        <dbReference type="ARBA" id="ARBA00023002"/>
    </source>
</evidence>
<feature type="binding site" evidence="8">
    <location>
        <position position="230"/>
    </location>
    <ligand>
        <name>shikimate</name>
        <dbReference type="ChEBI" id="CHEBI:36208"/>
    </ligand>
</feature>
<keyword evidence="13" id="KW-1185">Reference proteome</keyword>
<evidence type="ECO:0000256" key="4">
    <source>
        <dbReference type="ARBA" id="ARBA00022857"/>
    </source>
</evidence>
<dbReference type="GO" id="GO:0019632">
    <property type="term" value="P:shikimate metabolic process"/>
    <property type="evidence" value="ECO:0007669"/>
    <property type="project" value="InterPro"/>
</dbReference>
<dbReference type="NCBIfam" id="TIGR00507">
    <property type="entry name" value="aroE"/>
    <property type="match status" value="1"/>
</dbReference>
<dbReference type="GO" id="GO:0009073">
    <property type="term" value="P:aromatic amino acid family biosynthetic process"/>
    <property type="evidence" value="ECO:0007669"/>
    <property type="project" value="UniProtKB-KW"/>
</dbReference>
<dbReference type="InterPro" id="IPR041121">
    <property type="entry name" value="SDH_C"/>
</dbReference>
<feature type="domain" description="SDH C-terminal" evidence="11">
    <location>
        <begin position="251"/>
        <end position="280"/>
    </location>
</feature>
<dbReference type="UniPathway" id="UPA00053">
    <property type="reaction ID" value="UER00087"/>
</dbReference>
<dbReference type="PANTHER" id="PTHR21089">
    <property type="entry name" value="SHIKIMATE DEHYDROGENASE"/>
    <property type="match status" value="1"/>
</dbReference>
<keyword evidence="5 8" id="KW-0560">Oxidoreductase</keyword>
<feature type="binding site" evidence="8">
    <location>
        <begin position="154"/>
        <end position="159"/>
    </location>
    <ligand>
        <name>NADP(+)</name>
        <dbReference type="ChEBI" id="CHEBI:58349"/>
    </ligand>
</feature>
<dbReference type="EMBL" id="SLXH01000012">
    <property type="protein sequence ID" value="TCP17497.1"/>
    <property type="molecule type" value="Genomic_DNA"/>
</dbReference>
<dbReference type="Gene3D" id="3.40.50.10860">
    <property type="entry name" value="Leucine Dehydrogenase, chain A, domain 1"/>
    <property type="match status" value="1"/>
</dbReference>
<feature type="domain" description="Shikimate dehydrogenase substrate binding N-terminal" evidence="10">
    <location>
        <begin position="10"/>
        <end position="92"/>
    </location>
</feature>
<dbReference type="Proteomes" id="UP000295182">
    <property type="component" value="Unassembled WGS sequence"/>
</dbReference>
<evidence type="ECO:0000313" key="13">
    <source>
        <dbReference type="Proteomes" id="UP000295182"/>
    </source>
</evidence>
<comment type="caution">
    <text evidence="12">The sequence shown here is derived from an EMBL/GenBank/DDBJ whole genome shotgun (WGS) entry which is preliminary data.</text>
</comment>
<feature type="active site" description="Proton acceptor" evidence="8">
    <location>
        <position position="69"/>
    </location>
</feature>
<dbReference type="InterPro" id="IPR011342">
    <property type="entry name" value="Shikimate_DH"/>
</dbReference>
<evidence type="ECO:0000259" key="11">
    <source>
        <dbReference type="Pfam" id="PF18317"/>
    </source>
</evidence>
<evidence type="ECO:0000313" key="12">
    <source>
        <dbReference type="EMBL" id="TCP17497.1"/>
    </source>
</evidence>
<comment type="similarity">
    <text evidence="8">Belongs to the shikimate dehydrogenase family.</text>
</comment>
<feature type="binding site" evidence="8">
    <location>
        <begin position="18"/>
        <end position="20"/>
    </location>
    <ligand>
        <name>shikimate</name>
        <dbReference type="ChEBI" id="CHEBI:36208"/>
    </ligand>
</feature>
<evidence type="ECO:0000256" key="7">
    <source>
        <dbReference type="ARBA" id="ARBA00049442"/>
    </source>
</evidence>
<name>A0A4R2N913_9BURK</name>
<dbReference type="RefSeq" id="WP_119013066.1">
    <property type="nucleotide sequence ID" value="NZ_QXNC01000012.1"/>
</dbReference>
<dbReference type="AlphaFoldDB" id="A0A4R2N913"/>
<dbReference type="Gene3D" id="3.40.50.720">
    <property type="entry name" value="NAD(P)-binding Rossmann-like Domain"/>
    <property type="match status" value="1"/>
</dbReference>
<comment type="function">
    <text evidence="8">Involved in the biosynthesis of the chorismate, which leads to the biosynthesis of aromatic amino acids. Catalyzes the reversible NADPH linked reduction of 3-dehydroshikimate (DHSA) to yield shikimate (SA).</text>
</comment>
<organism evidence="12 13">
    <name type="scientific">Simplicispira metamorpha</name>
    <dbReference type="NCBI Taxonomy" id="80881"/>
    <lineage>
        <taxon>Bacteria</taxon>
        <taxon>Pseudomonadati</taxon>
        <taxon>Pseudomonadota</taxon>
        <taxon>Betaproteobacteria</taxon>
        <taxon>Burkholderiales</taxon>
        <taxon>Comamonadaceae</taxon>
        <taxon>Simplicispira</taxon>
    </lineage>
</organism>
<dbReference type="GO" id="GO:0008652">
    <property type="term" value="P:amino acid biosynthetic process"/>
    <property type="evidence" value="ECO:0007669"/>
    <property type="project" value="UniProtKB-KW"/>
</dbReference>
<comment type="catalytic activity">
    <reaction evidence="7 8">
        <text>shikimate + NADP(+) = 3-dehydroshikimate + NADPH + H(+)</text>
        <dbReference type="Rhea" id="RHEA:17737"/>
        <dbReference type="ChEBI" id="CHEBI:15378"/>
        <dbReference type="ChEBI" id="CHEBI:16630"/>
        <dbReference type="ChEBI" id="CHEBI:36208"/>
        <dbReference type="ChEBI" id="CHEBI:57783"/>
        <dbReference type="ChEBI" id="CHEBI:58349"/>
        <dbReference type="EC" id="1.1.1.25"/>
    </reaction>
</comment>
<dbReference type="NCBIfam" id="NF001310">
    <property type="entry name" value="PRK00258.1-2"/>
    <property type="match status" value="1"/>
</dbReference>
<dbReference type="HAMAP" id="MF_00222">
    <property type="entry name" value="Shikimate_DH_AroE"/>
    <property type="match status" value="1"/>
</dbReference>
<comment type="subunit">
    <text evidence="8">Homodimer.</text>
</comment>
<dbReference type="OrthoDB" id="9776868at2"/>
<dbReference type="InterPro" id="IPR022893">
    <property type="entry name" value="Shikimate_DH_fam"/>
</dbReference>
<keyword evidence="6 8" id="KW-0057">Aromatic amino acid biosynthesis</keyword>
<dbReference type="InterPro" id="IPR006151">
    <property type="entry name" value="Shikm_DH/Glu-tRNA_Rdtase"/>
</dbReference>
<feature type="binding site" evidence="8">
    <location>
        <position position="65"/>
    </location>
    <ligand>
        <name>shikimate</name>
        <dbReference type="ChEBI" id="CHEBI:36208"/>
    </ligand>
</feature>
<feature type="binding site" evidence="8">
    <location>
        <position position="251"/>
    </location>
    <ligand>
        <name>NADP(+)</name>
        <dbReference type="ChEBI" id="CHEBI:58349"/>
    </ligand>
</feature>
<keyword evidence="4 8" id="KW-0521">NADP</keyword>
<feature type="binding site" evidence="8">
    <location>
        <position position="228"/>
    </location>
    <ligand>
        <name>NADP(+)</name>
        <dbReference type="ChEBI" id="CHEBI:58349"/>
    </ligand>
</feature>